<dbReference type="Proteomes" id="UP001168098">
    <property type="component" value="Unassembled WGS sequence"/>
</dbReference>
<gene>
    <name evidence="2" type="ORF">PVL29_003677</name>
</gene>
<keyword evidence="3" id="KW-1185">Reference proteome</keyword>
<evidence type="ECO:0000313" key="3">
    <source>
        <dbReference type="Proteomes" id="UP001168098"/>
    </source>
</evidence>
<reference evidence="2 3" key="1">
    <citation type="journal article" date="2023" name="BMC Biotechnol.">
        <title>Vitis rotundifolia cv Carlos genome sequencing.</title>
        <authorList>
            <person name="Huff M."/>
            <person name="Hulse-Kemp A."/>
            <person name="Scheffler B."/>
            <person name="Youngblood R."/>
            <person name="Simpson S."/>
            <person name="Babiker E."/>
            <person name="Staton M."/>
        </authorList>
    </citation>
    <scope>NUCLEOTIDE SEQUENCE [LARGE SCALE GENOMIC DNA]</scope>
    <source>
        <tissue evidence="2">Leaf</tissue>
    </source>
</reference>
<proteinExistence type="predicted"/>
<dbReference type="EMBL" id="JARBHA010000003">
    <property type="protein sequence ID" value="KAJ9705709.1"/>
    <property type="molecule type" value="Genomic_DNA"/>
</dbReference>
<sequence length="210" mass="21829">MEKQKKELTMLRYINSNDMKITPRTSTKNRDLQRWPTVVAPCLLRTVHEYSQGLVVAGGGERNGIEGIVVGIVGMEGIVGKVVGSGGNVSFGIEGMVGMLGSGGSVALGKEGWVVGKDGNVGCGMVGRDGKGGNVGLGRVGSEGKVGRVGSDEGKGVNAGFGRVGITGVVGTEGGAVSKRRRAARLTSMLENESRKKRDKMKQLQEAIAE</sequence>
<organism evidence="2 3">
    <name type="scientific">Vitis rotundifolia</name>
    <name type="common">Muscadine grape</name>
    <dbReference type="NCBI Taxonomy" id="103349"/>
    <lineage>
        <taxon>Eukaryota</taxon>
        <taxon>Viridiplantae</taxon>
        <taxon>Streptophyta</taxon>
        <taxon>Embryophyta</taxon>
        <taxon>Tracheophyta</taxon>
        <taxon>Spermatophyta</taxon>
        <taxon>Magnoliopsida</taxon>
        <taxon>eudicotyledons</taxon>
        <taxon>Gunneridae</taxon>
        <taxon>Pentapetalae</taxon>
        <taxon>rosids</taxon>
        <taxon>Vitales</taxon>
        <taxon>Vitaceae</taxon>
        <taxon>Viteae</taxon>
        <taxon>Vitis</taxon>
    </lineage>
</organism>
<feature type="region of interest" description="Disordered" evidence="1">
    <location>
        <begin position="189"/>
        <end position="210"/>
    </location>
</feature>
<protein>
    <submittedName>
        <fullName evidence="2">Uncharacterized protein</fullName>
    </submittedName>
</protein>
<comment type="caution">
    <text evidence="2">The sequence shown here is derived from an EMBL/GenBank/DDBJ whole genome shotgun (WGS) entry which is preliminary data.</text>
</comment>
<evidence type="ECO:0000256" key="1">
    <source>
        <dbReference type="SAM" id="MobiDB-lite"/>
    </source>
</evidence>
<evidence type="ECO:0000313" key="2">
    <source>
        <dbReference type="EMBL" id="KAJ9705709.1"/>
    </source>
</evidence>
<name>A0AA39AEF6_VITRO</name>
<dbReference type="AlphaFoldDB" id="A0AA39AEF6"/>
<accession>A0AA39AEF6</accession>